<dbReference type="Pfam" id="PF13411">
    <property type="entry name" value="MerR_1"/>
    <property type="match status" value="1"/>
</dbReference>
<keyword evidence="1" id="KW-0678">Repressor</keyword>
<name>A0A415EPT6_ENTCA</name>
<gene>
    <name evidence="7" type="ORF">DW084_13920</name>
</gene>
<dbReference type="EMBL" id="QRMZ01000020">
    <property type="protein sequence ID" value="RHK05375.1"/>
    <property type="molecule type" value="Genomic_DNA"/>
</dbReference>
<sequence length="262" mass="30607">MKTKLKVSEMARLARINPRTLHYYDEIGLFQPNSKDENGYRYYSLDQLLDLGLILSLKELSMPLKEIQTALQGDAETMRNLLEAKRQTIDEKIQQLTNIKKIIERKAADLRLAAEKTSPFTLKEQPEEYFSLSPRLNGSSIPEMITQAYDLLMAQPYLFSNNEYGFMIRTNKDDTQDIDYVYVRQEEPQGTSFVKPAGCYLTAIYQGDDEGLKQFYQKLKQLIATHHWQIDDYFYERSIHETTLSNEQAYLTEIQVRILSEE</sequence>
<dbReference type="CDD" id="cd01106">
    <property type="entry name" value="HTH_TipAL-Mta"/>
    <property type="match status" value="1"/>
</dbReference>
<dbReference type="Gene3D" id="3.20.80.10">
    <property type="entry name" value="Regulatory factor, effector binding domain"/>
    <property type="match status" value="1"/>
</dbReference>
<dbReference type="Proteomes" id="UP000286288">
    <property type="component" value="Unassembled WGS sequence"/>
</dbReference>
<proteinExistence type="predicted"/>
<dbReference type="AlphaFoldDB" id="A0A415EPT6"/>
<evidence type="ECO:0000256" key="3">
    <source>
        <dbReference type="ARBA" id="ARBA00023125"/>
    </source>
</evidence>
<dbReference type="GO" id="GO:0003700">
    <property type="term" value="F:DNA-binding transcription factor activity"/>
    <property type="evidence" value="ECO:0007669"/>
    <property type="project" value="InterPro"/>
</dbReference>
<dbReference type="Gene3D" id="1.10.1660.10">
    <property type="match status" value="1"/>
</dbReference>
<evidence type="ECO:0000313" key="7">
    <source>
        <dbReference type="EMBL" id="RHK05375.1"/>
    </source>
</evidence>
<dbReference type="PANTHER" id="PTHR30204:SF69">
    <property type="entry name" value="MERR-FAMILY TRANSCRIPTIONAL REGULATOR"/>
    <property type="match status" value="1"/>
</dbReference>
<dbReference type="InterPro" id="IPR000551">
    <property type="entry name" value="MerR-type_HTH_dom"/>
</dbReference>
<feature type="domain" description="HTH merR-type" evidence="6">
    <location>
        <begin position="4"/>
        <end position="73"/>
    </location>
</feature>
<keyword evidence="2" id="KW-0805">Transcription regulation</keyword>
<protein>
    <submittedName>
        <fullName evidence="7">MerR family transcriptional regulator</fullName>
    </submittedName>
</protein>
<dbReference type="PANTHER" id="PTHR30204">
    <property type="entry name" value="REDOX-CYCLING DRUG-SENSING TRANSCRIPTIONAL ACTIVATOR SOXR"/>
    <property type="match status" value="1"/>
</dbReference>
<reference evidence="7 8" key="1">
    <citation type="submission" date="2018-08" db="EMBL/GenBank/DDBJ databases">
        <title>A genome reference for cultivated species of the human gut microbiota.</title>
        <authorList>
            <person name="Zou Y."/>
            <person name="Xue W."/>
            <person name="Luo G."/>
        </authorList>
    </citation>
    <scope>NUCLEOTIDE SEQUENCE [LARGE SCALE GENOMIC DNA]</scope>
    <source>
        <strain evidence="7 8">AF48-16</strain>
    </source>
</reference>
<dbReference type="PROSITE" id="PS00552">
    <property type="entry name" value="HTH_MERR_1"/>
    <property type="match status" value="1"/>
</dbReference>
<keyword evidence="3" id="KW-0238">DNA-binding</keyword>
<dbReference type="SUPFAM" id="SSF46955">
    <property type="entry name" value="Putative DNA-binding domain"/>
    <property type="match status" value="1"/>
</dbReference>
<evidence type="ECO:0000256" key="5">
    <source>
        <dbReference type="SAM" id="Coils"/>
    </source>
</evidence>
<accession>A0A415EPT6</accession>
<comment type="caution">
    <text evidence="7">The sequence shown here is derived from an EMBL/GenBank/DDBJ whole genome shotgun (WGS) entry which is preliminary data.</text>
</comment>
<evidence type="ECO:0000313" key="8">
    <source>
        <dbReference type="Proteomes" id="UP000286288"/>
    </source>
</evidence>
<evidence type="ECO:0000256" key="4">
    <source>
        <dbReference type="ARBA" id="ARBA00023163"/>
    </source>
</evidence>
<dbReference type="InterPro" id="IPR011256">
    <property type="entry name" value="Reg_factor_effector_dom_sf"/>
</dbReference>
<keyword evidence="5" id="KW-0175">Coiled coil</keyword>
<dbReference type="InterPro" id="IPR009061">
    <property type="entry name" value="DNA-bd_dom_put_sf"/>
</dbReference>
<feature type="coiled-coil region" evidence="5">
    <location>
        <begin position="75"/>
        <end position="113"/>
    </location>
</feature>
<evidence type="ECO:0000256" key="2">
    <source>
        <dbReference type="ARBA" id="ARBA00023015"/>
    </source>
</evidence>
<dbReference type="SMART" id="SM00422">
    <property type="entry name" value="HTH_MERR"/>
    <property type="match status" value="1"/>
</dbReference>
<dbReference type="SUPFAM" id="SSF55136">
    <property type="entry name" value="Probable bacterial effector-binding domain"/>
    <property type="match status" value="1"/>
</dbReference>
<dbReference type="PROSITE" id="PS50937">
    <property type="entry name" value="HTH_MERR_2"/>
    <property type="match status" value="1"/>
</dbReference>
<evidence type="ECO:0000259" key="6">
    <source>
        <dbReference type="PROSITE" id="PS50937"/>
    </source>
</evidence>
<organism evidence="7 8">
    <name type="scientific">Enterococcus casseliflavus</name>
    <name type="common">Enterococcus flavescens</name>
    <dbReference type="NCBI Taxonomy" id="37734"/>
    <lineage>
        <taxon>Bacteria</taxon>
        <taxon>Bacillati</taxon>
        <taxon>Bacillota</taxon>
        <taxon>Bacilli</taxon>
        <taxon>Lactobacillales</taxon>
        <taxon>Enterococcaceae</taxon>
        <taxon>Enterococcus</taxon>
    </lineage>
</organism>
<keyword evidence="4" id="KW-0804">Transcription</keyword>
<evidence type="ECO:0000256" key="1">
    <source>
        <dbReference type="ARBA" id="ARBA00022491"/>
    </source>
</evidence>
<dbReference type="GO" id="GO:0003677">
    <property type="term" value="F:DNA binding"/>
    <property type="evidence" value="ECO:0007669"/>
    <property type="project" value="UniProtKB-KW"/>
</dbReference>
<dbReference type="InterPro" id="IPR047057">
    <property type="entry name" value="MerR_fam"/>
</dbReference>